<comment type="cofactor">
    <cofactor evidence="1">
        <name>Mg(2+)</name>
        <dbReference type="ChEBI" id="CHEBI:18420"/>
    </cofactor>
</comment>
<dbReference type="GO" id="GO:0052621">
    <property type="term" value="F:diguanylate cyclase activity"/>
    <property type="evidence" value="ECO:0007669"/>
    <property type="project" value="UniProtKB-EC"/>
</dbReference>
<dbReference type="PANTHER" id="PTHR45138:SF24">
    <property type="entry name" value="DIGUANYLATE CYCLASE DGCC-RELATED"/>
    <property type="match status" value="1"/>
</dbReference>
<keyword evidence="4" id="KW-0472">Membrane</keyword>
<dbReference type="InterPro" id="IPR029787">
    <property type="entry name" value="Nucleotide_cyclase"/>
</dbReference>
<dbReference type="SMART" id="SM00267">
    <property type="entry name" value="GGDEF"/>
    <property type="match status" value="1"/>
</dbReference>
<evidence type="ECO:0000256" key="1">
    <source>
        <dbReference type="ARBA" id="ARBA00001946"/>
    </source>
</evidence>
<evidence type="ECO:0000259" key="5">
    <source>
        <dbReference type="PROSITE" id="PS50887"/>
    </source>
</evidence>
<dbReference type="RefSeq" id="WP_132229978.1">
    <property type="nucleotide sequence ID" value="NZ_NRRH01000062.1"/>
</dbReference>
<gene>
    <name evidence="6" type="ORF">EDC29_107161</name>
</gene>
<organism evidence="6 7">
    <name type="scientific">Marichromatium gracile</name>
    <name type="common">Chromatium gracile</name>
    <dbReference type="NCBI Taxonomy" id="1048"/>
    <lineage>
        <taxon>Bacteria</taxon>
        <taxon>Pseudomonadati</taxon>
        <taxon>Pseudomonadota</taxon>
        <taxon>Gammaproteobacteria</taxon>
        <taxon>Chromatiales</taxon>
        <taxon>Chromatiaceae</taxon>
        <taxon>Marichromatium</taxon>
    </lineage>
</organism>
<dbReference type="CDD" id="cd01949">
    <property type="entry name" value="GGDEF"/>
    <property type="match status" value="1"/>
</dbReference>
<dbReference type="PANTHER" id="PTHR45138">
    <property type="entry name" value="REGULATORY COMPONENTS OF SENSORY TRANSDUCTION SYSTEM"/>
    <property type="match status" value="1"/>
</dbReference>
<dbReference type="Proteomes" id="UP000295247">
    <property type="component" value="Unassembled WGS sequence"/>
</dbReference>
<proteinExistence type="predicted"/>
<dbReference type="InterPro" id="IPR043128">
    <property type="entry name" value="Rev_trsase/Diguanyl_cyclase"/>
</dbReference>
<feature type="compositionally biased region" description="Low complexity" evidence="3">
    <location>
        <begin position="471"/>
        <end position="489"/>
    </location>
</feature>
<dbReference type="FunFam" id="3.30.70.270:FF:000001">
    <property type="entry name" value="Diguanylate cyclase domain protein"/>
    <property type="match status" value="1"/>
</dbReference>
<dbReference type="InterPro" id="IPR000160">
    <property type="entry name" value="GGDEF_dom"/>
</dbReference>
<dbReference type="SUPFAM" id="SSF55073">
    <property type="entry name" value="Nucleotide cyclase"/>
    <property type="match status" value="1"/>
</dbReference>
<keyword evidence="4" id="KW-1133">Transmembrane helix</keyword>
<evidence type="ECO:0000313" key="7">
    <source>
        <dbReference type="Proteomes" id="UP000295247"/>
    </source>
</evidence>
<evidence type="ECO:0000313" key="6">
    <source>
        <dbReference type="EMBL" id="TCW35218.1"/>
    </source>
</evidence>
<feature type="region of interest" description="Disordered" evidence="3">
    <location>
        <begin position="461"/>
        <end position="495"/>
    </location>
</feature>
<dbReference type="GO" id="GO:1902201">
    <property type="term" value="P:negative regulation of bacterial-type flagellum-dependent cell motility"/>
    <property type="evidence" value="ECO:0007669"/>
    <property type="project" value="TreeGrafter"/>
</dbReference>
<evidence type="ECO:0000256" key="4">
    <source>
        <dbReference type="SAM" id="Phobius"/>
    </source>
</evidence>
<comment type="caution">
    <text evidence="6">The sequence shown here is derived from an EMBL/GenBank/DDBJ whole genome shotgun (WGS) entry which is preliminary data.</text>
</comment>
<dbReference type="Pfam" id="PF00990">
    <property type="entry name" value="GGDEF"/>
    <property type="match status" value="1"/>
</dbReference>
<dbReference type="GO" id="GO:0005886">
    <property type="term" value="C:plasma membrane"/>
    <property type="evidence" value="ECO:0007669"/>
    <property type="project" value="TreeGrafter"/>
</dbReference>
<feature type="domain" description="GGDEF" evidence="5">
    <location>
        <begin position="338"/>
        <end position="473"/>
    </location>
</feature>
<feature type="transmembrane region" description="Helical" evidence="4">
    <location>
        <begin position="6"/>
        <end position="28"/>
    </location>
</feature>
<dbReference type="GO" id="GO:0043709">
    <property type="term" value="P:cell adhesion involved in single-species biofilm formation"/>
    <property type="evidence" value="ECO:0007669"/>
    <property type="project" value="TreeGrafter"/>
</dbReference>
<name>A0A4R4A8M9_MARGR</name>
<dbReference type="InterPro" id="IPR050469">
    <property type="entry name" value="Diguanylate_Cyclase"/>
</dbReference>
<dbReference type="NCBIfam" id="TIGR00254">
    <property type="entry name" value="GGDEF"/>
    <property type="match status" value="1"/>
</dbReference>
<dbReference type="Gene3D" id="3.30.70.270">
    <property type="match status" value="1"/>
</dbReference>
<accession>A0A4R4A8M9</accession>
<sequence length="495" mass="55484">MQHRQNIHNIYVIVGLAVTLLVASFYLLGMRPLIKHLEYIHDERITFQLTESSALIHSIFDDQRNIARQVASRSAIRARQAAYLRDEIDREALVAFSRPKLADAIGAHEDLVSVARYAPDGSRLYSAGVAVPALYDQKCSTAPDDRIELLAADEARHRLYYCSPLHDATGRRIGTDLLVMHDQRLHEAVDRQTRPGVGLALIFGEVRSSYCSTQKITPRMSAALMQHLDAATPTDGFTIRQQRLERYPDWRILLIVDDAEHARPIERQILPLLVAILASTTAIYLLTVITLRPIIAALLEQKALLARSRCDGLTGAHNHAYMQELLDAELARTARYDRPLSLILLDIDHFKQVNDRHGHQAGDRVLRILTRRCREAIRETDQLARYGGEEFLVILPETGRAQAMALAERLRRDIARDEFQVPGERLRLTISLGVISTEGQPRAVDKHDLIEAVDRALYRSKREGRDRVSDGAIAPAASPASGRKSAAASRGEEGK</sequence>
<dbReference type="EMBL" id="SMDC01000007">
    <property type="protein sequence ID" value="TCW35218.1"/>
    <property type="molecule type" value="Genomic_DNA"/>
</dbReference>
<dbReference type="EC" id="2.7.7.65" evidence="2"/>
<evidence type="ECO:0000256" key="3">
    <source>
        <dbReference type="SAM" id="MobiDB-lite"/>
    </source>
</evidence>
<reference evidence="6 7" key="1">
    <citation type="submission" date="2019-03" db="EMBL/GenBank/DDBJ databases">
        <title>Genomic Encyclopedia of Type Strains, Phase IV (KMG-IV): sequencing the most valuable type-strain genomes for metagenomic binning, comparative biology and taxonomic classification.</title>
        <authorList>
            <person name="Goeker M."/>
        </authorList>
    </citation>
    <scope>NUCLEOTIDE SEQUENCE [LARGE SCALE GENOMIC DNA]</scope>
    <source>
        <strain evidence="6 7">DSM 203</strain>
    </source>
</reference>
<keyword evidence="4" id="KW-0812">Transmembrane</keyword>
<dbReference type="AlphaFoldDB" id="A0A4R4A8M9"/>
<dbReference type="PROSITE" id="PS50887">
    <property type="entry name" value="GGDEF"/>
    <property type="match status" value="1"/>
</dbReference>
<protein>
    <recommendedName>
        <fullName evidence="2">diguanylate cyclase</fullName>
        <ecNumber evidence="2">2.7.7.65</ecNumber>
    </recommendedName>
</protein>
<evidence type="ECO:0000256" key="2">
    <source>
        <dbReference type="ARBA" id="ARBA00012528"/>
    </source>
</evidence>